<dbReference type="EMBL" id="JAFELM010000028">
    <property type="protein sequence ID" value="MBM6617961.1"/>
    <property type="molecule type" value="Genomic_DNA"/>
</dbReference>
<dbReference type="RefSeq" id="WP_204203311.1">
    <property type="nucleotide sequence ID" value="NZ_JAFELM010000028.1"/>
</dbReference>
<evidence type="ECO:0000313" key="3">
    <source>
        <dbReference type="Proteomes" id="UP001518925"/>
    </source>
</evidence>
<name>A0ABS2DHJ9_9BACI</name>
<evidence type="ECO:0000313" key="2">
    <source>
        <dbReference type="EMBL" id="MBM6617961.1"/>
    </source>
</evidence>
<dbReference type="InterPro" id="IPR016193">
    <property type="entry name" value="Cytidine_deaminase-like"/>
</dbReference>
<gene>
    <name evidence="2" type="ORF">JR050_09795</name>
</gene>
<dbReference type="InterPro" id="IPR002125">
    <property type="entry name" value="CMP_dCMP_dom"/>
</dbReference>
<dbReference type="Gene3D" id="3.40.140.10">
    <property type="entry name" value="Cytidine Deaminase, domain 2"/>
    <property type="match status" value="1"/>
</dbReference>
<dbReference type="PANTHER" id="PTHR11079:SF179">
    <property type="entry name" value="TRNA(ADENINE(34)) DEAMINASE, CHLOROPLASTIC"/>
    <property type="match status" value="1"/>
</dbReference>
<sequence length="213" mass="24542">MKWSDIPVIWQACFHEAWASFQEGSRPVGAIVVNEDGKIVASGKSSTFKETADSVVYNNELAHAEVNALLKLDNRVHQKVNRYILYSTLEPCPLCFSAFYMSGIRNLEYAAKDRYGGSTNLKDTTPYLTRKNITITGPFPYLEELSVMLNIYFDMMIDYTKAHPVHDDFAKDYPRAVSIAYKWVEENRLADFREINIEQVYERLIEEIMTTAR</sequence>
<reference evidence="2 3" key="1">
    <citation type="submission" date="2021-02" db="EMBL/GenBank/DDBJ databases">
        <title>Bacillus sp. RD4P76, an endophyte from a halophyte.</title>
        <authorList>
            <person name="Sun J.-Q."/>
        </authorList>
    </citation>
    <scope>NUCLEOTIDE SEQUENCE [LARGE SCALE GENOMIC DNA]</scope>
    <source>
        <strain evidence="2 3">RD4P76</strain>
    </source>
</reference>
<dbReference type="Proteomes" id="UP001518925">
    <property type="component" value="Unassembled WGS sequence"/>
</dbReference>
<comment type="caution">
    <text evidence="2">The sequence shown here is derived from an EMBL/GenBank/DDBJ whole genome shotgun (WGS) entry which is preliminary data.</text>
</comment>
<dbReference type="Pfam" id="PF00383">
    <property type="entry name" value="dCMP_cyt_deam_1"/>
    <property type="match status" value="1"/>
</dbReference>
<organism evidence="2 3">
    <name type="scientific">Bacillus suaedaesalsae</name>
    <dbReference type="NCBI Taxonomy" id="2810349"/>
    <lineage>
        <taxon>Bacteria</taxon>
        <taxon>Bacillati</taxon>
        <taxon>Bacillota</taxon>
        <taxon>Bacilli</taxon>
        <taxon>Bacillales</taxon>
        <taxon>Bacillaceae</taxon>
        <taxon>Bacillus</taxon>
    </lineage>
</organism>
<keyword evidence="3" id="KW-1185">Reference proteome</keyword>
<protein>
    <submittedName>
        <fullName evidence="2">Nucleoside deaminase</fullName>
    </submittedName>
</protein>
<accession>A0ABS2DHJ9</accession>
<evidence type="ECO:0000259" key="1">
    <source>
        <dbReference type="PROSITE" id="PS51747"/>
    </source>
</evidence>
<dbReference type="PROSITE" id="PS51747">
    <property type="entry name" value="CYT_DCMP_DEAMINASES_2"/>
    <property type="match status" value="1"/>
</dbReference>
<proteinExistence type="predicted"/>
<dbReference type="CDD" id="cd01285">
    <property type="entry name" value="nucleoside_deaminase"/>
    <property type="match status" value="1"/>
</dbReference>
<feature type="domain" description="CMP/dCMP-type deaminase" evidence="1">
    <location>
        <begin position="4"/>
        <end position="121"/>
    </location>
</feature>
<dbReference type="PANTHER" id="PTHR11079">
    <property type="entry name" value="CYTOSINE DEAMINASE FAMILY MEMBER"/>
    <property type="match status" value="1"/>
</dbReference>
<dbReference type="SUPFAM" id="SSF53927">
    <property type="entry name" value="Cytidine deaminase-like"/>
    <property type="match status" value="1"/>
</dbReference>